<evidence type="ECO:0000313" key="6">
    <source>
        <dbReference type="Proteomes" id="UP000694388"/>
    </source>
</evidence>
<evidence type="ECO:0000259" key="4">
    <source>
        <dbReference type="PROSITE" id="PS50061"/>
    </source>
</evidence>
<dbReference type="GO" id="GO:0000981">
    <property type="term" value="F:DNA-binding transcription factor activity, RNA polymerase II-specific"/>
    <property type="evidence" value="ECO:0007669"/>
    <property type="project" value="TreeGrafter"/>
</dbReference>
<dbReference type="Pfam" id="PF00178">
    <property type="entry name" value="Ets"/>
    <property type="match status" value="1"/>
</dbReference>
<dbReference type="SUPFAM" id="SSF47769">
    <property type="entry name" value="SAM/Pointed domain"/>
    <property type="match status" value="1"/>
</dbReference>
<dbReference type="InterPro" id="IPR046328">
    <property type="entry name" value="ETS_fam"/>
</dbReference>
<organism evidence="5 6">
    <name type="scientific">Eptatretus burgeri</name>
    <name type="common">Inshore hagfish</name>
    <dbReference type="NCBI Taxonomy" id="7764"/>
    <lineage>
        <taxon>Eukaryota</taxon>
        <taxon>Metazoa</taxon>
        <taxon>Chordata</taxon>
        <taxon>Craniata</taxon>
        <taxon>Vertebrata</taxon>
        <taxon>Cyclostomata</taxon>
        <taxon>Myxini</taxon>
        <taxon>Myxiniformes</taxon>
        <taxon>Myxinidae</taxon>
        <taxon>Eptatretinae</taxon>
        <taxon>Eptatretus</taxon>
    </lineage>
</organism>
<name>A0A8C4X258_EPTBU</name>
<comment type="similarity">
    <text evidence="1 3">Belongs to the ETS family.</text>
</comment>
<dbReference type="Pfam" id="PF02198">
    <property type="entry name" value="SAM_PNT"/>
    <property type="match status" value="1"/>
</dbReference>
<keyword evidence="2 3" id="KW-0238">DNA-binding</keyword>
<accession>A0A8C4X258</accession>
<dbReference type="InterPro" id="IPR036390">
    <property type="entry name" value="WH_DNA-bd_sf"/>
</dbReference>
<dbReference type="InterPro" id="IPR003118">
    <property type="entry name" value="Pointed_dom"/>
</dbReference>
<dbReference type="PANTHER" id="PTHR11849">
    <property type="entry name" value="ETS"/>
    <property type="match status" value="1"/>
</dbReference>
<evidence type="ECO:0000256" key="2">
    <source>
        <dbReference type="ARBA" id="ARBA00023125"/>
    </source>
</evidence>
<evidence type="ECO:0000256" key="3">
    <source>
        <dbReference type="RuleBase" id="RU004019"/>
    </source>
</evidence>
<dbReference type="Gene3D" id="1.10.150.50">
    <property type="entry name" value="Transcription Factor, Ets-1"/>
    <property type="match status" value="1"/>
</dbReference>
<keyword evidence="3" id="KW-0539">Nucleus</keyword>
<dbReference type="PROSITE" id="PS50061">
    <property type="entry name" value="ETS_DOMAIN_3"/>
    <property type="match status" value="1"/>
</dbReference>
<protein>
    <recommendedName>
        <fullName evidence="4">ETS domain-containing protein</fullName>
    </recommendedName>
</protein>
<dbReference type="SUPFAM" id="SSF46785">
    <property type="entry name" value="Winged helix' DNA-binding domain"/>
    <property type="match status" value="1"/>
</dbReference>
<sequence length="257" mass="29266">MKWSRAHIYAFGEYGKKGLVRSGEELLALGRFCFMEIFPPVAGEILWEHLQLLHKESTETNQRNEAFHRHSESFYCHESFSNLMKSEDISMSSPVLQDNFVDTASSNVHLAPQFSQNILTAGDVKAEILQQGGLITTVDDQQSDAQGNTASQVGEHTTGPIVSATSLSTYTGGGPIQLWQFLLEILTESTSQDMARWTGRGWEFKLLKPDEVARRWGERKNKQTMNYEKLSRGLRYYYDKNILQKTPGKRYNLLFCL</sequence>
<dbReference type="PROSITE" id="PS00346">
    <property type="entry name" value="ETS_DOMAIN_2"/>
    <property type="match status" value="1"/>
</dbReference>
<dbReference type="InterPro" id="IPR036388">
    <property type="entry name" value="WH-like_DNA-bd_sf"/>
</dbReference>
<keyword evidence="6" id="KW-1185">Reference proteome</keyword>
<dbReference type="SMART" id="SM00413">
    <property type="entry name" value="ETS"/>
    <property type="match status" value="1"/>
</dbReference>
<dbReference type="GO" id="GO:0043565">
    <property type="term" value="F:sequence-specific DNA binding"/>
    <property type="evidence" value="ECO:0007669"/>
    <property type="project" value="InterPro"/>
</dbReference>
<dbReference type="AlphaFoldDB" id="A0A8C4X258"/>
<reference evidence="5" key="2">
    <citation type="submission" date="2025-09" db="UniProtKB">
        <authorList>
            <consortium name="Ensembl"/>
        </authorList>
    </citation>
    <scope>IDENTIFICATION</scope>
</reference>
<reference evidence="5" key="1">
    <citation type="submission" date="2025-08" db="UniProtKB">
        <authorList>
            <consortium name="Ensembl"/>
        </authorList>
    </citation>
    <scope>IDENTIFICATION</scope>
</reference>
<dbReference type="GO" id="GO:0005634">
    <property type="term" value="C:nucleus"/>
    <property type="evidence" value="ECO:0007669"/>
    <property type="project" value="UniProtKB-SubCell"/>
</dbReference>
<comment type="subcellular location">
    <subcellularLocation>
        <location evidence="3">Nucleus</location>
    </subcellularLocation>
</comment>
<evidence type="ECO:0000313" key="5">
    <source>
        <dbReference type="Ensembl" id="ENSEBUP00000027222.1"/>
    </source>
</evidence>
<dbReference type="InterPro" id="IPR013761">
    <property type="entry name" value="SAM/pointed_sf"/>
</dbReference>
<proteinExistence type="inferred from homology"/>
<dbReference type="Ensembl" id="ENSEBUT00000027798.1">
    <property type="protein sequence ID" value="ENSEBUP00000027222.1"/>
    <property type="gene ID" value="ENSEBUG00000016705.1"/>
</dbReference>
<dbReference type="PRINTS" id="PR00454">
    <property type="entry name" value="ETSDOMAIN"/>
</dbReference>
<dbReference type="PANTHER" id="PTHR11849:SF289">
    <property type="entry name" value="ETS-LIKE PROTEIN POINTED"/>
    <property type="match status" value="1"/>
</dbReference>
<evidence type="ECO:0000256" key="1">
    <source>
        <dbReference type="ARBA" id="ARBA00005562"/>
    </source>
</evidence>
<dbReference type="GO" id="GO:0030154">
    <property type="term" value="P:cell differentiation"/>
    <property type="evidence" value="ECO:0007669"/>
    <property type="project" value="TreeGrafter"/>
</dbReference>
<dbReference type="Gene3D" id="1.10.10.10">
    <property type="entry name" value="Winged helix-like DNA-binding domain superfamily/Winged helix DNA-binding domain"/>
    <property type="match status" value="1"/>
</dbReference>
<feature type="domain" description="ETS" evidence="4">
    <location>
        <begin position="176"/>
        <end position="256"/>
    </location>
</feature>
<dbReference type="InterPro" id="IPR000418">
    <property type="entry name" value="Ets_dom"/>
</dbReference>
<dbReference type="GeneTree" id="ENSGT00940000166428"/>
<dbReference type="PROSITE" id="PS00345">
    <property type="entry name" value="ETS_DOMAIN_1"/>
    <property type="match status" value="1"/>
</dbReference>
<dbReference type="Proteomes" id="UP000694388">
    <property type="component" value="Unplaced"/>
</dbReference>